<dbReference type="AlphaFoldDB" id="A0A226DTD0"/>
<protein>
    <submittedName>
        <fullName evidence="1">Uncharacterized protein</fullName>
    </submittedName>
</protein>
<dbReference type="SUPFAM" id="SSF52047">
    <property type="entry name" value="RNI-like"/>
    <property type="match status" value="1"/>
</dbReference>
<comment type="caution">
    <text evidence="1">The sequence shown here is derived from an EMBL/GenBank/DDBJ whole genome shotgun (WGS) entry which is preliminary data.</text>
</comment>
<organism evidence="1 2">
    <name type="scientific">Folsomia candida</name>
    <name type="common">Springtail</name>
    <dbReference type="NCBI Taxonomy" id="158441"/>
    <lineage>
        <taxon>Eukaryota</taxon>
        <taxon>Metazoa</taxon>
        <taxon>Ecdysozoa</taxon>
        <taxon>Arthropoda</taxon>
        <taxon>Hexapoda</taxon>
        <taxon>Collembola</taxon>
        <taxon>Entomobryomorpha</taxon>
        <taxon>Isotomoidea</taxon>
        <taxon>Isotomidae</taxon>
        <taxon>Proisotominae</taxon>
        <taxon>Folsomia</taxon>
    </lineage>
</organism>
<proteinExistence type="predicted"/>
<dbReference type="InterPro" id="IPR032675">
    <property type="entry name" value="LRR_dom_sf"/>
</dbReference>
<name>A0A226DTD0_FOLCA</name>
<evidence type="ECO:0000313" key="2">
    <source>
        <dbReference type="Proteomes" id="UP000198287"/>
    </source>
</evidence>
<accession>A0A226DTD0</accession>
<dbReference type="Gene3D" id="3.80.10.10">
    <property type="entry name" value="Ribonuclease Inhibitor"/>
    <property type="match status" value="1"/>
</dbReference>
<keyword evidence="2" id="KW-1185">Reference proteome</keyword>
<sequence length="317" mass="35172">EIDLKPAAGLPEISKYLTQLHLCNKHKCGLEQDESSSTTNFRNRLPILIESWGNEGALKAPKFHPLPNLKVVSFKLIGDKWKNNHLSVGPRAILQELLNSAPKLEELIITVNNANPDLELSSTKLKTLKYNVTFNSKGFFNLPNSVLSQILERFANSLEMLELACADLAIQPIFLDSTHLPKLTHLSLRGRYVQEVFKICQRPHEGIISLELSFRACYGQLDVQAASNNLFPSVTELRLKINSTDFPKISKCMGETMGSFGAWALTKGEVIISGGSVGVAQAVLEGVKDWRGLKNTSIRFNESRNFELTDGVRAALV</sequence>
<feature type="non-terminal residue" evidence="1">
    <location>
        <position position="1"/>
    </location>
</feature>
<dbReference type="EMBL" id="LNIX01000012">
    <property type="protein sequence ID" value="OXA47971.1"/>
    <property type="molecule type" value="Genomic_DNA"/>
</dbReference>
<dbReference type="OrthoDB" id="2829216at2759"/>
<dbReference type="Proteomes" id="UP000198287">
    <property type="component" value="Unassembled WGS sequence"/>
</dbReference>
<gene>
    <name evidence="1" type="ORF">Fcan01_17290</name>
</gene>
<reference evidence="1 2" key="1">
    <citation type="submission" date="2015-12" db="EMBL/GenBank/DDBJ databases">
        <title>The genome of Folsomia candida.</title>
        <authorList>
            <person name="Faddeeva A."/>
            <person name="Derks M.F."/>
            <person name="Anvar Y."/>
            <person name="Smit S."/>
            <person name="Van Straalen N."/>
            <person name="Roelofs D."/>
        </authorList>
    </citation>
    <scope>NUCLEOTIDE SEQUENCE [LARGE SCALE GENOMIC DNA]</scope>
    <source>
        <strain evidence="1 2">VU population</strain>
        <tissue evidence="1">Whole body</tissue>
    </source>
</reference>
<evidence type="ECO:0000313" key="1">
    <source>
        <dbReference type="EMBL" id="OXA47971.1"/>
    </source>
</evidence>